<feature type="compositionally biased region" description="Basic and acidic residues" evidence="1">
    <location>
        <begin position="280"/>
        <end position="294"/>
    </location>
</feature>
<proteinExistence type="predicted"/>
<dbReference type="GO" id="GO:0008270">
    <property type="term" value="F:zinc ion binding"/>
    <property type="evidence" value="ECO:0007669"/>
    <property type="project" value="InterPro"/>
</dbReference>
<feature type="compositionally biased region" description="Acidic residues" evidence="1">
    <location>
        <begin position="31"/>
        <end position="42"/>
    </location>
</feature>
<evidence type="ECO:0000259" key="2">
    <source>
        <dbReference type="SMART" id="SM00451"/>
    </source>
</evidence>
<feature type="region of interest" description="Disordered" evidence="1">
    <location>
        <begin position="1"/>
        <end position="60"/>
    </location>
</feature>
<evidence type="ECO:0000256" key="1">
    <source>
        <dbReference type="SAM" id="MobiDB-lite"/>
    </source>
</evidence>
<gene>
    <name evidence="3" type="ORF">PFLUV_G00127440</name>
</gene>
<dbReference type="SMART" id="SM00451">
    <property type="entry name" value="ZnF_U1"/>
    <property type="match status" value="1"/>
</dbReference>
<dbReference type="Gene3D" id="3.30.70.330">
    <property type="match status" value="1"/>
</dbReference>
<feature type="region of interest" description="Disordered" evidence="1">
    <location>
        <begin position="184"/>
        <end position="452"/>
    </location>
</feature>
<dbReference type="InterPro" id="IPR035979">
    <property type="entry name" value="RBD_domain_sf"/>
</dbReference>
<organism evidence="3 4">
    <name type="scientific">Perca fluviatilis</name>
    <name type="common">European perch</name>
    <dbReference type="NCBI Taxonomy" id="8168"/>
    <lineage>
        <taxon>Eukaryota</taxon>
        <taxon>Metazoa</taxon>
        <taxon>Chordata</taxon>
        <taxon>Craniata</taxon>
        <taxon>Vertebrata</taxon>
        <taxon>Euteleostomi</taxon>
        <taxon>Actinopterygii</taxon>
        <taxon>Neopterygii</taxon>
        <taxon>Teleostei</taxon>
        <taxon>Neoteleostei</taxon>
        <taxon>Acanthomorphata</taxon>
        <taxon>Eupercaria</taxon>
        <taxon>Perciformes</taxon>
        <taxon>Percoidei</taxon>
        <taxon>Percidae</taxon>
        <taxon>Percinae</taxon>
        <taxon>Perca</taxon>
    </lineage>
</organism>
<keyword evidence="4" id="KW-1185">Reference proteome</keyword>
<feature type="compositionally biased region" description="Basic and acidic residues" evidence="1">
    <location>
        <begin position="14"/>
        <end position="30"/>
    </location>
</feature>
<evidence type="ECO:0000313" key="3">
    <source>
        <dbReference type="EMBL" id="KAF1385126.1"/>
    </source>
</evidence>
<dbReference type="SUPFAM" id="SSF54928">
    <property type="entry name" value="RNA-binding domain, RBD"/>
    <property type="match status" value="1"/>
</dbReference>
<dbReference type="GO" id="GO:0003676">
    <property type="term" value="F:nucleic acid binding"/>
    <property type="evidence" value="ECO:0007669"/>
    <property type="project" value="InterPro"/>
</dbReference>
<feature type="compositionally biased region" description="Basic and acidic residues" evidence="1">
    <location>
        <begin position="184"/>
        <end position="272"/>
    </location>
</feature>
<protein>
    <recommendedName>
        <fullName evidence="2">U1-type domain-containing protein</fullName>
    </recommendedName>
</protein>
<reference evidence="3 4" key="1">
    <citation type="submission" date="2019-06" db="EMBL/GenBank/DDBJ databases">
        <title>A chromosome-scale genome assembly of the European perch, Perca fluviatilis.</title>
        <authorList>
            <person name="Roques C."/>
            <person name="Zahm M."/>
            <person name="Cabau C."/>
            <person name="Klopp C."/>
            <person name="Bouchez O."/>
            <person name="Donnadieu C."/>
            <person name="Kuhl H."/>
            <person name="Gislard M."/>
            <person name="Guendouz S."/>
            <person name="Journot L."/>
            <person name="Haffray P."/>
            <person name="Bestin A."/>
            <person name="Morvezen R."/>
            <person name="Feron R."/>
            <person name="Wen M."/>
            <person name="Jouanno E."/>
            <person name="Herpin A."/>
            <person name="Schartl M."/>
            <person name="Postlethwait J."/>
            <person name="Schaerlinger B."/>
            <person name="Chardard D."/>
            <person name="Lecocq T."/>
            <person name="Poncet C."/>
            <person name="Jaffrelo L."/>
            <person name="Lampietro C."/>
            <person name="Guiguen Y."/>
        </authorList>
    </citation>
    <scope>NUCLEOTIDE SEQUENCE [LARGE SCALE GENOMIC DNA]</scope>
    <source>
        <tissue evidence="3">Blood</tissue>
    </source>
</reference>
<feature type="domain" description="U1-type" evidence="2">
    <location>
        <begin position="463"/>
        <end position="498"/>
    </location>
</feature>
<accession>A0A6A5ESQ5</accession>
<feature type="compositionally biased region" description="Acidic residues" evidence="1">
    <location>
        <begin position="1"/>
        <end position="13"/>
    </location>
</feature>
<name>A0A6A5ESQ5_PERFL</name>
<dbReference type="EMBL" id="VHII01000010">
    <property type="protein sequence ID" value="KAF1385126.1"/>
    <property type="molecule type" value="Genomic_DNA"/>
</dbReference>
<feature type="compositionally biased region" description="Basic and acidic residues" evidence="1">
    <location>
        <begin position="303"/>
        <end position="312"/>
    </location>
</feature>
<sequence>MSVSDKEEEEEMKDGEAGEQEKVTEEKKVEEEEESMEEEEGEESRLEDNREEQDFPVDLENCITLDELGEDQSQDANGEEVKDKHKSSSWSGRVVFFNNIPPLPYSDASFLSLVKGLGRPLTLQGPPGNKAFIEMSTSSEARRVVNELACQRVVINNHRICAYISTTYKRLSEGLHSWPVPVVEDKEDRKESKKSERRSRDKSDERKSTGRKESSNKTPEKESMSKNTPEKDLSKETPEKESKSKTVKEKSLEKESASQTPEKKPEAKKTPETEPVAKAVSEKTTRTRPEKDSGIQEETFEPGSKHSEREDQPDSTGDSLKKTLAKSPQNAAAVGLQDSEQEPGPTGGAAELQDSEQQPGPAGGAVELQDSEQEPGPTGGAAELQDSEQRPGPAGGAVELQDSEQEPGPAGGAAELQDSEQQPGPAGGAAELQDSEQEPGPAGGAAELQEPTRPVGVEFIRPVVGYFCNLCQLIYADEDEAKLQHCRSQTHYRKYQEKTGKDPWTNTT</sequence>
<comment type="caution">
    <text evidence="3">The sequence shown here is derived from an EMBL/GenBank/DDBJ whole genome shotgun (WGS) entry which is preliminary data.</text>
</comment>
<dbReference type="InterPro" id="IPR003604">
    <property type="entry name" value="Matrin/U1-like-C_Znf_C2H2"/>
</dbReference>
<evidence type="ECO:0000313" key="4">
    <source>
        <dbReference type="Proteomes" id="UP000465112"/>
    </source>
</evidence>
<dbReference type="Proteomes" id="UP000465112">
    <property type="component" value="Chromosome 10"/>
</dbReference>
<dbReference type="InterPro" id="IPR012677">
    <property type="entry name" value="Nucleotide-bd_a/b_plait_sf"/>
</dbReference>
<dbReference type="AlphaFoldDB" id="A0A6A5ESQ5"/>